<dbReference type="EMBL" id="JBHTCJ010000005">
    <property type="protein sequence ID" value="MFC7342201.1"/>
    <property type="molecule type" value="Genomic_DNA"/>
</dbReference>
<evidence type="ECO:0000256" key="2">
    <source>
        <dbReference type="SAM" id="Phobius"/>
    </source>
</evidence>
<dbReference type="Gene3D" id="1.10.150.320">
    <property type="entry name" value="Photosystem II 12 kDa extrinsic protein"/>
    <property type="match status" value="1"/>
</dbReference>
<dbReference type="InterPro" id="IPR051675">
    <property type="entry name" value="Endo/Exo/Phosphatase_dom_1"/>
</dbReference>
<keyword evidence="2" id="KW-1133">Transmembrane helix</keyword>
<dbReference type="InterPro" id="IPR010994">
    <property type="entry name" value="RuvA_2-like"/>
</dbReference>
<feature type="transmembrane region" description="Helical" evidence="2">
    <location>
        <begin position="80"/>
        <end position="103"/>
    </location>
</feature>
<keyword evidence="2" id="KW-0472">Membrane</keyword>
<feature type="domain" description="Helix-hairpin-helix DNA-binding motif class 1" evidence="3">
    <location>
        <begin position="218"/>
        <end position="237"/>
    </location>
</feature>
<dbReference type="PANTHER" id="PTHR21180">
    <property type="entry name" value="ENDONUCLEASE/EXONUCLEASE/PHOSPHATASE FAMILY DOMAIN-CONTAINING PROTEIN 1"/>
    <property type="match status" value="1"/>
</dbReference>
<reference evidence="5" key="1">
    <citation type="journal article" date="2019" name="Int. J. Syst. Evol. Microbiol.">
        <title>The Global Catalogue of Microorganisms (GCM) 10K type strain sequencing project: providing services to taxonomists for standard genome sequencing and annotation.</title>
        <authorList>
            <consortium name="The Broad Institute Genomics Platform"/>
            <consortium name="The Broad Institute Genome Sequencing Center for Infectious Disease"/>
            <person name="Wu L."/>
            <person name="Ma J."/>
        </authorList>
    </citation>
    <scope>NUCLEOTIDE SEQUENCE [LARGE SCALE GENOMIC DNA]</scope>
    <source>
        <strain evidence="5">WLHS5</strain>
    </source>
</reference>
<accession>A0ABW2LN22</accession>
<evidence type="ECO:0000313" key="5">
    <source>
        <dbReference type="Proteomes" id="UP001596504"/>
    </source>
</evidence>
<dbReference type="PANTHER" id="PTHR21180:SF32">
    <property type="entry name" value="ENDONUCLEASE_EXONUCLEASE_PHOSPHATASE FAMILY DOMAIN-CONTAINING PROTEIN 1"/>
    <property type="match status" value="1"/>
</dbReference>
<dbReference type="Pfam" id="PF10531">
    <property type="entry name" value="SLBB"/>
    <property type="match status" value="1"/>
</dbReference>
<feature type="domain" description="Helix-hairpin-helix DNA-binding motif class 1" evidence="3">
    <location>
        <begin position="248"/>
        <end position="267"/>
    </location>
</feature>
<proteinExistence type="predicted"/>
<dbReference type="SUPFAM" id="SSF47781">
    <property type="entry name" value="RuvA domain 2-like"/>
    <property type="match status" value="1"/>
</dbReference>
<feature type="compositionally biased region" description="Pro residues" evidence="1">
    <location>
        <begin position="108"/>
        <end position="120"/>
    </location>
</feature>
<protein>
    <submittedName>
        <fullName evidence="4">Helix-hairpin-helix domain-containing protein</fullName>
    </submittedName>
</protein>
<feature type="region of interest" description="Disordered" evidence="1">
    <location>
        <begin position="1"/>
        <end position="58"/>
    </location>
</feature>
<keyword evidence="5" id="KW-1185">Reference proteome</keyword>
<dbReference type="InterPro" id="IPR019554">
    <property type="entry name" value="Soluble_ligand-bd"/>
</dbReference>
<dbReference type="RefSeq" id="WP_380667842.1">
    <property type="nucleotide sequence ID" value="NZ_JBHTCJ010000005.1"/>
</dbReference>
<dbReference type="SMART" id="SM00278">
    <property type="entry name" value="HhH1"/>
    <property type="match status" value="2"/>
</dbReference>
<evidence type="ECO:0000259" key="3">
    <source>
        <dbReference type="SMART" id="SM00278"/>
    </source>
</evidence>
<comment type="caution">
    <text evidence="4">The sequence shown here is derived from an EMBL/GenBank/DDBJ whole genome shotgun (WGS) entry which is preliminary data.</text>
</comment>
<dbReference type="Gene3D" id="3.10.560.10">
    <property type="entry name" value="Outer membrane lipoprotein wza domain like"/>
    <property type="match status" value="1"/>
</dbReference>
<keyword evidence="2" id="KW-0812">Transmembrane</keyword>
<evidence type="ECO:0000313" key="4">
    <source>
        <dbReference type="EMBL" id="MFC7342201.1"/>
    </source>
</evidence>
<sequence length="270" mass="28782">MLDGKVFRATDGGSHAELGPQARLRALHREAGRDDPRERTSRDYSVDPPPDPARGSRARRLAARWIPDSLLRARVDPGRAGLLAVAMVALVVLLGVVVLVATARPTPEAAPPPLPPPPPVERTTSASPPPELVISVVGEVRRPGLVRVPEGARVADAVEAAGGAVPGTDLTSLNLARRLVDGEQLYVAVPVPPEVRQPQAAEPAGPGRKLDLNRASEAQLDELPGVGEVTAQRIVRWREKHGRFDSVDQLGEVGGIGEVRLARLRELVRV</sequence>
<feature type="region of interest" description="Disordered" evidence="1">
    <location>
        <begin position="106"/>
        <end position="129"/>
    </location>
</feature>
<dbReference type="Proteomes" id="UP001596504">
    <property type="component" value="Unassembled WGS sequence"/>
</dbReference>
<dbReference type="InterPro" id="IPR003583">
    <property type="entry name" value="Hlx-hairpin-Hlx_DNA-bd_motif"/>
</dbReference>
<gene>
    <name evidence="4" type="ORF">ACFQRI_12350</name>
</gene>
<feature type="compositionally biased region" description="Basic and acidic residues" evidence="1">
    <location>
        <begin position="27"/>
        <end position="45"/>
    </location>
</feature>
<organism evidence="4 5">
    <name type="scientific">Saccharopolyspora griseoalba</name>
    <dbReference type="NCBI Taxonomy" id="1431848"/>
    <lineage>
        <taxon>Bacteria</taxon>
        <taxon>Bacillati</taxon>
        <taxon>Actinomycetota</taxon>
        <taxon>Actinomycetes</taxon>
        <taxon>Pseudonocardiales</taxon>
        <taxon>Pseudonocardiaceae</taxon>
        <taxon>Saccharopolyspora</taxon>
    </lineage>
</organism>
<dbReference type="Pfam" id="PF12836">
    <property type="entry name" value="HHH_3"/>
    <property type="match status" value="1"/>
</dbReference>
<name>A0ABW2LN22_9PSEU</name>
<evidence type="ECO:0000256" key="1">
    <source>
        <dbReference type="SAM" id="MobiDB-lite"/>
    </source>
</evidence>